<evidence type="ECO:0000313" key="3">
    <source>
        <dbReference type="EMBL" id="PYE79554.1"/>
    </source>
</evidence>
<protein>
    <submittedName>
        <fullName evidence="3">Uncharacterized protein</fullName>
    </submittedName>
</protein>
<accession>A0A318SKK4</accession>
<feature type="coiled-coil region" evidence="1">
    <location>
        <begin position="276"/>
        <end position="310"/>
    </location>
</feature>
<sequence>MGRTTAHAGRPASGQQSHHKLPTLDPLVARNEVLARQADPVALAQALTGVAPTPAPTATAQFAPRRQLSRLLKGAAKTIGIRPGKPLPREELLRYADTPLKPGGPAAAPEVPEDPRRTISALTTLLGSEQEALNARVAVDQAAAAQAQVTGHLDRTEGDLALSVRRVGGLGDRIEALTRQSVDTIAEIATVRDAIESTRGVIASTRQLLARLREAHACTQHALDAFVEARPPRSGGMPQRASRSLRELMRCEDERLQQEDRLAGLAMNVALLEDIENQESESLASLEAEARALEQRRQGVESRIRQARHSADLNQRALWEHSDAAESLRASRGPLQQVEQERRALRAPAESASHQAFEAYVQTDSAVCCALLETCACFAAAAERPVLRKAMQAWSDTLDERLLCFGIEALPKSLALEIAFQALGIATCADARRAAALVDELQETPLAALVPPASLGRPLPAPSKAACTLAQVLAEQPSGIQILELLLAPSPAVLGQTQAQAARVYLTAEDAQRKLAGDDSAQRHWIASAQTAARHVLHAADSTGALVACTEEERAAYRAFCNGYYSNAPGSPYDKANRHLKKLARWLGDRAAARCASLGASANPLDALREGMVVGAANGLPTPSRQAAKALEEAAAHLEAYLAARRQLMPPGWTPSPGELAWQAIAHHVQWRSEDIDLTTMKLDDKAVRTITRRSRELRRRFEQAACGPLEATMASNLHPALDTAWRVLRNGTFSVPEAFGMLHDRMSKMGSPSPCNEASMPNHIHWRNQEEVLRARLQGAVTRANRLLHDGDPARVVSARTLFDFSRDMLENLEWRDRLRLIGQKAWGLNTGPVSAALAAASLPTGVGVKLLAGVQQNREELLEIYMGRTGLYLQLGEQATRQFQAGIGANLGYLWGVGDAEEGVRAGLGLGGTADWRMKREAGIESGVQLRVLRFSKGKEPELLAQFMDMYEHLLTLAARHGGGGPDDWMQELLAHHSNLNIGLIDNAVRESKGTESNASLFAGLRAGNVDDRPRRVNLSVSVGVKAKRDQGRTQTEVAGYMTTLYRDSTAQAKVDANARAAAGLLLHQWSEHEERTGALRPKAYLGTAMLDLAHAAEIRVEGATRFSTLFTIDKKIDTVRSDCAMDFQDFAAFEREVRREWNAWVHYGTAKVPDTLDEGMRYAIAERQLEHLLDQGRLFAKQNKFATAFVDKVLKPKAAPALDGLRTLASLERKAHREQKALQTERLFDDFVAQPAVWEPTLLLIREKPRMQVERGIDFLVKYQNNRIAEAMRTVGQWPLYEWVPRAAQGSSPKPLRQWRQDGGPADAEDIRGG</sequence>
<dbReference type="NCBIfam" id="NF041378">
    <property type="entry name" value="XopZ"/>
    <property type="match status" value="1"/>
</dbReference>
<organism evidence="3 4">
    <name type="scientific">Xylophilus ampelinus</name>
    <dbReference type="NCBI Taxonomy" id="54067"/>
    <lineage>
        <taxon>Bacteria</taxon>
        <taxon>Pseudomonadati</taxon>
        <taxon>Pseudomonadota</taxon>
        <taxon>Betaproteobacteria</taxon>
        <taxon>Burkholderiales</taxon>
        <taxon>Xylophilus</taxon>
    </lineage>
</organism>
<keyword evidence="1" id="KW-0175">Coiled coil</keyword>
<keyword evidence="4" id="KW-1185">Reference proteome</keyword>
<gene>
    <name evidence="3" type="ORF">DFQ15_102289</name>
</gene>
<evidence type="ECO:0000256" key="2">
    <source>
        <dbReference type="SAM" id="MobiDB-lite"/>
    </source>
</evidence>
<dbReference type="OrthoDB" id="5990564at2"/>
<dbReference type="Proteomes" id="UP000247540">
    <property type="component" value="Unassembled WGS sequence"/>
</dbReference>
<feature type="region of interest" description="Disordered" evidence="2">
    <location>
        <begin position="1291"/>
        <end position="1317"/>
    </location>
</feature>
<comment type="caution">
    <text evidence="3">The sequence shown here is derived from an EMBL/GenBank/DDBJ whole genome shotgun (WGS) entry which is preliminary data.</text>
</comment>
<dbReference type="EMBL" id="QJTC01000002">
    <property type="protein sequence ID" value="PYE79554.1"/>
    <property type="molecule type" value="Genomic_DNA"/>
</dbReference>
<name>A0A318SKK4_9BURK</name>
<evidence type="ECO:0000313" key="4">
    <source>
        <dbReference type="Proteomes" id="UP000247540"/>
    </source>
</evidence>
<proteinExistence type="predicted"/>
<evidence type="ECO:0000256" key="1">
    <source>
        <dbReference type="SAM" id="Coils"/>
    </source>
</evidence>
<feature type="region of interest" description="Disordered" evidence="2">
    <location>
        <begin position="1"/>
        <end position="23"/>
    </location>
</feature>
<reference evidence="3 4" key="1">
    <citation type="submission" date="2018-06" db="EMBL/GenBank/DDBJ databases">
        <title>Genomic Encyclopedia of Type Strains, Phase III (KMG-III): the genomes of soil and plant-associated and newly described type strains.</title>
        <authorList>
            <person name="Whitman W."/>
        </authorList>
    </citation>
    <scope>NUCLEOTIDE SEQUENCE [LARGE SCALE GENOMIC DNA]</scope>
    <source>
        <strain evidence="3 4">CECT 7646</strain>
    </source>
</reference>